<evidence type="ECO:0008006" key="4">
    <source>
        <dbReference type="Google" id="ProtNLM"/>
    </source>
</evidence>
<feature type="signal peptide" evidence="1">
    <location>
        <begin position="1"/>
        <end position="19"/>
    </location>
</feature>
<feature type="chain" id="PRO_5034503920" description="Secreted protein" evidence="1">
    <location>
        <begin position="20"/>
        <end position="267"/>
    </location>
</feature>
<keyword evidence="1" id="KW-0732">Signal</keyword>
<reference evidence="2" key="1">
    <citation type="submission" date="2021-02" db="EMBL/GenBank/DDBJ databases">
        <title>Genome sequence Cadophora malorum strain M34.</title>
        <authorList>
            <person name="Stefanovic E."/>
            <person name="Vu D."/>
            <person name="Scully C."/>
            <person name="Dijksterhuis J."/>
            <person name="Roader J."/>
            <person name="Houbraken J."/>
        </authorList>
    </citation>
    <scope>NUCLEOTIDE SEQUENCE</scope>
    <source>
        <strain evidence="2">M34</strain>
    </source>
</reference>
<gene>
    <name evidence="2" type="ORF">IFR04_013027</name>
</gene>
<evidence type="ECO:0000313" key="2">
    <source>
        <dbReference type="EMBL" id="KAG4413844.1"/>
    </source>
</evidence>
<dbReference type="Proteomes" id="UP000664132">
    <property type="component" value="Unassembled WGS sequence"/>
</dbReference>
<accession>A0A8H7T5K0</accession>
<proteinExistence type="predicted"/>
<sequence length="267" mass="29023">MYTVTFITLMTLMLLNTSANPLPSTLVRRDPVDCSPHLLSPSEGYYTNCIQKEGHYMNPDGTCPPGNADTGCKSYCEVKRKAFLGKEQYGPGNSGSRNPANAHVGLELSKSISVTKDFKAGLTAEYLSAITGSLSYQYTTTKTSSVTVSYPPPIEDATKDDTWSRWVFWPTLVESCGNVVEQKIDISTAGCIGLNCMNTGQRTCKGKVIMKSNICVTSSVMSPDGSEVTVVFAQRFENSKGKVFPWDEQPKTYKAACPKGDPACEAK</sequence>
<dbReference type="EMBL" id="JAFJYH010000293">
    <property type="protein sequence ID" value="KAG4413844.1"/>
    <property type="molecule type" value="Genomic_DNA"/>
</dbReference>
<protein>
    <recommendedName>
        <fullName evidence="4">Secreted protein</fullName>
    </recommendedName>
</protein>
<organism evidence="2 3">
    <name type="scientific">Cadophora malorum</name>
    <dbReference type="NCBI Taxonomy" id="108018"/>
    <lineage>
        <taxon>Eukaryota</taxon>
        <taxon>Fungi</taxon>
        <taxon>Dikarya</taxon>
        <taxon>Ascomycota</taxon>
        <taxon>Pezizomycotina</taxon>
        <taxon>Leotiomycetes</taxon>
        <taxon>Helotiales</taxon>
        <taxon>Ploettnerulaceae</taxon>
        <taxon>Cadophora</taxon>
    </lineage>
</organism>
<dbReference type="AlphaFoldDB" id="A0A8H7T5K0"/>
<name>A0A8H7T5K0_9HELO</name>
<evidence type="ECO:0000256" key="1">
    <source>
        <dbReference type="SAM" id="SignalP"/>
    </source>
</evidence>
<comment type="caution">
    <text evidence="2">The sequence shown here is derived from an EMBL/GenBank/DDBJ whole genome shotgun (WGS) entry which is preliminary data.</text>
</comment>
<keyword evidence="3" id="KW-1185">Reference proteome</keyword>
<evidence type="ECO:0000313" key="3">
    <source>
        <dbReference type="Proteomes" id="UP000664132"/>
    </source>
</evidence>
<dbReference type="OrthoDB" id="3596036at2759"/>